<reference evidence="1 2" key="1">
    <citation type="submission" date="2022-06" db="EMBL/GenBank/DDBJ databases">
        <title>Genomic Encyclopedia of Archaeal and Bacterial Type Strains, Phase II (KMG-II): from individual species to whole genera.</title>
        <authorList>
            <person name="Goeker M."/>
        </authorList>
    </citation>
    <scope>NUCLEOTIDE SEQUENCE [LARGE SCALE GENOMIC DNA]</scope>
    <source>
        <strain evidence="1 2">DSM 44255</strain>
    </source>
</reference>
<dbReference type="InterPro" id="IPR006521">
    <property type="entry name" value="Tail_protein_I"/>
</dbReference>
<comment type="caution">
    <text evidence="1">The sequence shown here is derived from an EMBL/GenBank/DDBJ whole genome shotgun (WGS) entry which is preliminary data.</text>
</comment>
<dbReference type="EMBL" id="JAMTCO010000004">
    <property type="protein sequence ID" value="MCP2268983.1"/>
    <property type="molecule type" value="Genomic_DNA"/>
</dbReference>
<evidence type="ECO:0000313" key="1">
    <source>
        <dbReference type="EMBL" id="MCP2268983.1"/>
    </source>
</evidence>
<accession>A0ABT1I8T0</accession>
<proteinExistence type="predicted"/>
<protein>
    <submittedName>
        <fullName evidence="1">Phage tail protein (Tail_P2_I)</fullName>
    </submittedName>
</protein>
<gene>
    <name evidence="1" type="ORF">LV75_001471</name>
</gene>
<name>A0ABT1I8T0_9PSEU</name>
<keyword evidence="2" id="KW-1185">Reference proteome</keyword>
<dbReference type="Pfam" id="PF09684">
    <property type="entry name" value="Tail_P2_I"/>
    <property type="match status" value="1"/>
</dbReference>
<dbReference type="Proteomes" id="UP001205185">
    <property type="component" value="Unassembled WGS sequence"/>
</dbReference>
<evidence type="ECO:0000313" key="2">
    <source>
        <dbReference type="Proteomes" id="UP001205185"/>
    </source>
</evidence>
<sequence length="168" mass="17320">MTDPIPADPIPNDPIPNGVIPADPIPNGVIPSDAIPSDVVDAVAALFAALRATAEDPGPLLDPVTAAPDVLRWIAHVVGADANLPTGLLRGQVAHAMTAHRRRGTVAGLHALVALYGGTAEVTEEGRAVTVEVTLPEADLADVVHDAVTAAIPAHVRPTVRVRVRPNE</sequence>
<organism evidence="1 2">
    <name type="scientific">Actinokineospora diospyrosa</name>
    <dbReference type="NCBI Taxonomy" id="103728"/>
    <lineage>
        <taxon>Bacteria</taxon>
        <taxon>Bacillati</taxon>
        <taxon>Actinomycetota</taxon>
        <taxon>Actinomycetes</taxon>
        <taxon>Pseudonocardiales</taxon>
        <taxon>Pseudonocardiaceae</taxon>
        <taxon>Actinokineospora</taxon>
    </lineage>
</organism>
<dbReference type="RefSeq" id="WP_253886008.1">
    <property type="nucleotide sequence ID" value="NZ_BAAAVB010000016.1"/>
</dbReference>